<dbReference type="InterPro" id="IPR016032">
    <property type="entry name" value="Sig_transdc_resp-reg_C-effctor"/>
</dbReference>
<dbReference type="PROSITE" id="PS50043">
    <property type="entry name" value="HTH_LUXR_2"/>
    <property type="match status" value="1"/>
</dbReference>
<gene>
    <name evidence="5" type="ORF">SAMN05216174_101550</name>
</gene>
<protein>
    <submittedName>
        <fullName evidence="5">LuxR family transcriptional regulator, maltose regulon positive regulatory protein</fullName>
    </submittedName>
</protein>
<keyword evidence="3" id="KW-0804">Transcription</keyword>
<keyword evidence="6" id="KW-1185">Reference proteome</keyword>
<organism evidence="5 6">
    <name type="scientific">Actinokineospora iranica</name>
    <dbReference type="NCBI Taxonomy" id="1271860"/>
    <lineage>
        <taxon>Bacteria</taxon>
        <taxon>Bacillati</taxon>
        <taxon>Actinomycetota</taxon>
        <taxon>Actinomycetes</taxon>
        <taxon>Pseudonocardiales</taxon>
        <taxon>Pseudonocardiaceae</taxon>
        <taxon>Actinokineospora</taxon>
    </lineage>
</organism>
<evidence type="ECO:0000256" key="2">
    <source>
        <dbReference type="ARBA" id="ARBA00023125"/>
    </source>
</evidence>
<keyword evidence="2" id="KW-0238">DNA-binding</keyword>
<feature type="domain" description="HTH luxR-type" evidence="4">
    <location>
        <begin position="468"/>
        <end position="533"/>
    </location>
</feature>
<evidence type="ECO:0000256" key="1">
    <source>
        <dbReference type="ARBA" id="ARBA00023015"/>
    </source>
</evidence>
<dbReference type="PANTHER" id="PTHR44688:SF16">
    <property type="entry name" value="DNA-BINDING TRANSCRIPTIONAL ACTIVATOR DEVR_DOSR"/>
    <property type="match status" value="1"/>
</dbReference>
<accession>A0A1G6JTH3</accession>
<name>A0A1G6JTH3_9PSEU</name>
<evidence type="ECO:0000259" key="4">
    <source>
        <dbReference type="PROSITE" id="PS50043"/>
    </source>
</evidence>
<dbReference type="AlphaFoldDB" id="A0A1G6JTH3"/>
<dbReference type="Proteomes" id="UP000199501">
    <property type="component" value="Unassembled WGS sequence"/>
</dbReference>
<proteinExistence type="predicted"/>
<dbReference type="GO" id="GO:0003677">
    <property type="term" value="F:DNA binding"/>
    <property type="evidence" value="ECO:0007669"/>
    <property type="project" value="UniProtKB-KW"/>
</dbReference>
<dbReference type="GO" id="GO:0006355">
    <property type="term" value="P:regulation of DNA-templated transcription"/>
    <property type="evidence" value="ECO:0007669"/>
    <property type="project" value="InterPro"/>
</dbReference>
<dbReference type="InterPro" id="IPR036388">
    <property type="entry name" value="WH-like_DNA-bd_sf"/>
</dbReference>
<keyword evidence="1" id="KW-0805">Transcription regulation</keyword>
<dbReference type="STRING" id="1271860.SAMN05216174_101550"/>
<dbReference type="PRINTS" id="PR00038">
    <property type="entry name" value="HTHLUXR"/>
</dbReference>
<dbReference type="EMBL" id="FMZZ01000001">
    <property type="protein sequence ID" value="SDC22013.1"/>
    <property type="molecule type" value="Genomic_DNA"/>
</dbReference>
<dbReference type="SUPFAM" id="SSF46894">
    <property type="entry name" value="C-terminal effector domain of the bipartite response regulators"/>
    <property type="match status" value="1"/>
</dbReference>
<evidence type="ECO:0000313" key="5">
    <source>
        <dbReference type="EMBL" id="SDC22013.1"/>
    </source>
</evidence>
<dbReference type="Gene3D" id="1.10.10.10">
    <property type="entry name" value="Winged helix-like DNA-binding domain superfamily/Winged helix DNA-binding domain"/>
    <property type="match status" value="1"/>
</dbReference>
<evidence type="ECO:0000256" key="3">
    <source>
        <dbReference type="ARBA" id="ARBA00023163"/>
    </source>
</evidence>
<dbReference type="PANTHER" id="PTHR44688">
    <property type="entry name" value="DNA-BINDING TRANSCRIPTIONAL ACTIVATOR DEVR_DOSR"/>
    <property type="match status" value="1"/>
</dbReference>
<dbReference type="InterPro" id="IPR000792">
    <property type="entry name" value="Tscrpt_reg_LuxR_C"/>
</dbReference>
<dbReference type="SMART" id="SM00421">
    <property type="entry name" value="HTH_LUXR"/>
    <property type="match status" value="1"/>
</dbReference>
<sequence length="535" mass="58475">MPHRTQPARVSVGDLSEKLARIAEDCDWTALEALCDQHILAVEGELANRLLFVLSQVPDEELRARPRLMFSWIGAYHAIKQPHVSELRPYLRHYTELGARLAATMDIAGETSAATLVTVGTAAMIGLRMRGASAEAEELGERLTARAARLGALPGADAEPRPGWLAMQRGLTRSLMDDFPGAVELYRQAYERATAEPETAATALNAAANLAMIFGHLGHGDLARQWLDRMRGFESPSERVRFLLTVGGTIARGWDALDRYDEASLADCLATTGDGTRQLEVWPFVAALSFAHGLCFGDTALSLAQLGTLPLSHAPELVGQGTAFRVIRRAHVDLLIATGQATRALRLIKETDPKGSWLTLPAARLRLLNGEYEAVRAMAARTSWHETTSRRDARPMLLLKAVAALRMGDDAEARKSLVLVRRVRPPDEVLSLAALPPADRDEVIRLGELPLTDAAARRLARARPVFPDRVELVELTNREQVVLAELDAGLTIGEVARKLVVSVNTVRTQVKSAYRKLNASSREGALMRAYELGVL</sequence>
<dbReference type="CDD" id="cd06170">
    <property type="entry name" value="LuxR_C_like"/>
    <property type="match status" value="1"/>
</dbReference>
<dbReference type="Pfam" id="PF00196">
    <property type="entry name" value="GerE"/>
    <property type="match status" value="1"/>
</dbReference>
<reference evidence="6" key="1">
    <citation type="submission" date="2016-10" db="EMBL/GenBank/DDBJ databases">
        <authorList>
            <person name="Varghese N."/>
            <person name="Submissions S."/>
        </authorList>
    </citation>
    <scope>NUCLEOTIDE SEQUENCE [LARGE SCALE GENOMIC DNA]</scope>
    <source>
        <strain evidence="6">IBRC-M 10403</strain>
    </source>
</reference>
<evidence type="ECO:0000313" key="6">
    <source>
        <dbReference type="Proteomes" id="UP000199501"/>
    </source>
</evidence>